<name>A0A7W2LWK5_9PSED</name>
<keyword evidence="1" id="KW-0347">Helicase</keyword>
<protein>
    <submittedName>
        <fullName evidence="1">DEAD/DEAH box helicase family protein</fullName>
    </submittedName>
</protein>
<organism evidence="1 2">
    <name type="scientific">Pseudomonas juntendi</name>
    <dbReference type="NCBI Taxonomy" id="2666183"/>
    <lineage>
        <taxon>Bacteria</taxon>
        <taxon>Pseudomonadati</taxon>
        <taxon>Pseudomonadota</taxon>
        <taxon>Gammaproteobacteria</taxon>
        <taxon>Pseudomonadales</taxon>
        <taxon>Pseudomonadaceae</taxon>
        <taxon>Pseudomonas</taxon>
    </lineage>
</organism>
<proteinExistence type="predicted"/>
<dbReference type="SUPFAM" id="SSF52540">
    <property type="entry name" value="P-loop containing nucleoside triphosphate hydrolases"/>
    <property type="match status" value="1"/>
</dbReference>
<keyword evidence="1" id="KW-0067">ATP-binding</keyword>
<accession>A0A7W2LWK5</accession>
<dbReference type="InterPro" id="IPR027417">
    <property type="entry name" value="P-loop_NTPase"/>
</dbReference>
<evidence type="ECO:0000313" key="2">
    <source>
        <dbReference type="Proteomes" id="UP000577346"/>
    </source>
</evidence>
<comment type="caution">
    <text evidence="1">The sequence shown here is derived from an EMBL/GenBank/DDBJ whole genome shotgun (WGS) entry which is preliminary data.</text>
</comment>
<dbReference type="RefSeq" id="WP_182336658.1">
    <property type="nucleotide sequence ID" value="NZ_JACGDA010000023.1"/>
</dbReference>
<dbReference type="Gene3D" id="3.40.50.300">
    <property type="entry name" value="P-loop containing nucleotide triphosphate hydrolases"/>
    <property type="match status" value="1"/>
</dbReference>
<keyword evidence="1" id="KW-0378">Hydrolase</keyword>
<gene>
    <name evidence="1" type="ORF">H4C15_12835</name>
</gene>
<dbReference type="GO" id="GO:0004386">
    <property type="term" value="F:helicase activity"/>
    <property type="evidence" value="ECO:0007669"/>
    <property type="project" value="UniProtKB-KW"/>
</dbReference>
<dbReference type="Proteomes" id="UP000577346">
    <property type="component" value="Unassembled WGS sequence"/>
</dbReference>
<sequence length="491" mass="55732">MKIINTLIAPPGAGKTTWLINTLNENRRQRSVITFPTKLLSTEVQSRLKTLNLQFNAIDSDTVEGSVTQCLETNLLHQNDQIIICTHESLSLIRSSTLQGWHLYIDEIPTTWDCETLTFTEISYQAVIAQYIDYSEAGSKQIKVKAAYKQLIHELATKHDSAISKEARKLFKSLLDQRYVIEIDPLDVKKNRTVRLIGAKDYTSAFEAAESITIMGAEIEKSLLGVILRGAGWTTLPINADLGFEGYQNKVIIHPFLENKPYSKKIALMRGGKEYNEYQEDCLLDAWLRKDVLRLIGSKRAILVAHAWCKLPLPESSNITPIKIDSRGVNEYDDYSIAVCLQHGNITPIENRSIPTLAYLLSKKCTVDAKDIRAAIKYERFYESTLQSVCRTALRSRDHGDEILLFVQDQSIAQFLLDKIQDCIIDNTYSEVVVIGKSPSKTNRESLQQQAVMLWKSGHEEEFIAEQVKKTTRTVRSWLKPHKQLKAIQEG</sequence>
<dbReference type="AlphaFoldDB" id="A0A7W2LWK5"/>
<reference evidence="1 2" key="1">
    <citation type="submission" date="2020-07" db="EMBL/GenBank/DDBJ databases">
        <title>Diversity of carbapenemase encoding genes among Pseudomonas putida group clinical isolates in a tertiary Brazilian hospital.</title>
        <authorList>
            <person name="Alberto-Lei F."/>
            <person name="Nodari C.S."/>
            <person name="Streling A.P."/>
            <person name="Paulino J.T."/>
            <person name="Bessa-Neto F.O."/>
            <person name="Cayo R."/>
            <person name="Gales A.C."/>
        </authorList>
    </citation>
    <scope>NUCLEOTIDE SEQUENCE [LARGE SCALE GENOMIC DNA]</scope>
    <source>
        <strain evidence="1 2">11213</strain>
    </source>
</reference>
<dbReference type="EMBL" id="JACGDA010000023">
    <property type="protein sequence ID" value="MBA6148387.1"/>
    <property type="molecule type" value="Genomic_DNA"/>
</dbReference>
<evidence type="ECO:0000313" key="1">
    <source>
        <dbReference type="EMBL" id="MBA6148387.1"/>
    </source>
</evidence>
<keyword evidence="1" id="KW-0547">Nucleotide-binding</keyword>